<dbReference type="EMBL" id="CP026520">
    <property type="protein sequence ID" value="QAV18139.1"/>
    <property type="molecule type" value="Genomic_DNA"/>
</dbReference>
<dbReference type="GeneID" id="95375310"/>
<dbReference type="PANTHER" id="PTHR47371:SF3">
    <property type="entry name" value="PHOSPHOGLYCEROL TRANSFERASE I"/>
    <property type="match status" value="1"/>
</dbReference>
<keyword evidence="3" id="KW-1003">Cell membrane</keyword>
<evidence type="ECO:0000313" key="12">
    <source>
        <dbReference type="Proteomes" id="UP000288943"/>
    </source>
</evidence>
<dbReference type="InterPro" id="IPR017850">
    <property type="entry name" value="Alkaline_phosphatase_core_sf"/>
</dbReference>
<dbReference type="KEGG" id="pchi:PC41400_10890"/>
<dbReference type="SUPFAM" id="SSF53649">
    <property type="entry name" value="Alkaline phosphatase-like"/>
    <property type="match status" value="1"/>
</dbReference>
<feature type="transmembrane region" description="Helical" evidence="7">
    <location>
        <begin position="71"/>
        <end position="92"/>
    </location>
</feature>
<dbReference type="GO" id="GO:0006355">
    <property type="term" value="P:regulation of DNA-templated transcription"/>
    <property type="evidence" value="ECO:0007669"/>
    <property type="project" value="InterPro"/>
</dbReference>
<reference evidence="10 13" key="2">
    <citation type="submission" date="2022-05" db="EMBL/GenBank/DDBJ databases">
        <title>Genome Sequencing of Bee-Associated Microbes.</title>
        <authorList>
            <person name="Dunlap C."/>
        </authorList>
    </citation>
    <scope>NUCLEOTIDE SEQUENCE [LARGE SCALE GENOMIC DNA]</scope>
    <source>
        <strain evidence="10 13">NRRL B-23120</strain>
    </source>
</reference>
<sequence>MQKGIHFIARRLHLFVWPLLLVVFIEFLNRGGVMAALSWVKHSPGEMVLNYLLTFCLFLVFTALTGRSRIAFWIVAAFMLICGLISGIKFKILGVPLLPWDLFLSSETTDIVQYLNGLFDKTIVIGIIVFLAASVALLYFVPWTHSRFRWKENIVLGVLGIALACVVYFDKPVPIKSALHISTIPWNQADNYHVNGFMLSTVMNIEQIIIDAPQGYSQANMDNFVKRVDRRTNIDPNVKPNIIVILGEAFWDPTRMKNVTFSEDPVPFIHHLQQNYSSGYMLSPQFGGGTANVEFEVLSGNSIRFLPEGAIAYNQYMNRRVDSLASILARQGYQTAAINPFHNWFFNSRNVYQNFGFSKFISQEYFEPEYNGPYLTDKAVMNKIIEQVDSSPGPAFVFANTMENHAPFTPDKFKQNTIKASGNFPEETKGMIETLAQGVHNTDAALKMLVEHYEKKGEPTIIMLFGDHLPAMGNNFQAYKDTGYLKDDDDSAAVLDKMYTLPVVVWDNYLPKHQDKLNMSASFLGPYLLNLAQKEGTPYTDYLFSLSKKFPMIPPRNHYDRLKLTEQDVTEYRMLQYDVLFGEQYSFNGFRDKIINPKYTLGYGEMSIDSVSPLHQSTAGGSGGDSSVEISGKNFAPSCVVYLNDKALKTTYEGRQSLSAVVPKDAIEPGKPVNLQVKVIDSKNLPIQTTPIKQVNELK</sequence>
<dbReference type="SUPFAM" id="SSF81296">
    <property type="entry name" value="E set domains"/>
    <property type="match status" value="1"/>
</dbReference>
<feature type="domain" description="RBP-Jkappa IPT" evidence="9">
    <location>
        <begin position="617"/>
        <end position="665"/>
    </location>
</feature>
<dbReference type="InterPro" id="IPR013783">
    <property type="entry name" value="Ig-like_fold"/>
</dbReference>
<feature type="transmembrane region" description="Helical" evidence="7">
    <location>
        <begin position="48"/>
        <end position="64"/>
    </location>
</feature>
<gene>
    <name evidence="10" type="ORF">M5X16_25790</name>
    <name evidence="11" type="ORF">PC41400_10890</name>
</gene>
<evidence type="ECO:0000256" key="6">
    <source>
        <dbReference type="ARBA" id="ARBA00023136"/>
    </source>
</evidence>
<evidence type="ECO:0000256" key="3">
    <source>
        <dbReference type="ARBA" id="ARBA00022475"/>
    </source>
</evidence>
<dbReference type="InterPro" id="IPR038007">
    <property type="entry name" value="RBP-Jkappa_IPT"/>
</dbReference>
<evidence type="ECO:0000256" key="1">
    <source>
        <dbReference type="ARBA" id="ARBA00004651"/>
    </source>
</evidence>
<evidence type="ECO:0000256" key="4">
    <source>
        <dbReference type="ARBA" id="ARBA00022692"/>
    </source>
</evidence>
<evidence type="ECO:0000313" key="11">
    <source>
        <dbReference type="EMBL" id="QAV18139.1"/>
    </source>
</evidence>
<evidence type="ECO:0000256" key="7">
    <source>
        <dbReference type="SAM" id="Phobius"/>
    </source>
</evidence>
<dbReference type="InterPro" id="IPR014756">
    <property type="entry name" value="Ig_E-set"/>
</dbReference>
<evidence type="ECO:0000313" key="10">
    <source>
        <dbReference type="EMBL" id="MCY9599176.1"/>
    </source>
</evidence>
<dbReference type="AlphaFoldDB" id="A0A410WUR0"/>
<keyword evidence="13" id="KW-1185">Reference proteome</keyword>
<dbReference type="Proteomes" id="UP000288943">
    <property type="component" value="Chromosome"/>
</dbReference>
<dbReference type="Proteomes" id="UP001527202">
    <property type="component" value="Unassembled WGS sequence"/>
</dbReference>
<dbReference type="CDD" id="cd16015">
    <property type="entry name" value="LTA_synthase"/>
    <property type="match status" value="1"/>
</dbReference>
<feature type="domain" description="Sulfatase N-terminal" evidence="8">
    <location>
        <begin position="240"/>
        <end position="532"/>
    </location>
</feature>
<comment type="subcellular location">
    <subcellularLocation>
        <location evidence="1">Cell membrane</location>
        <topology evidence="1">Multi-pass membrane protein</topology>
    </subcellularLocation>
</comment>
<keyword evidence="6 7" id="KW-0472">Membrane</keyword>
<reference evidence="11 12" key="1">
    <citation type="submission" date="2018-01" db="EMBL/GenBank/DDBJ databases">
        <title>The whole genome sequencing and assembly of Paenibacillus chitinolyticus KCCM 41400 strain.</title>
        <authorList>
            <person name="Kim J.-Y."/>
            <person name="Park M.-K."/>
            <person name="Lee Y.-J."/>
            <person name="Yi H."/>
            <person name="Bahn Y.-S."/>
            <person name="Kim J.F."/>
            <person name="Lee D.-W."/>
        </authorList>
    </citation>
    <scope>NUCLEOTIDE SEQUENCE [LARGE SCALE GENOMIC DNA]</scope>
    <source>
        <strain evidence="11 12">KCCM 41400</strain>
    </source>
</reference>
<protein>
    <submittedName>
        <fullName evidence="11">Arylsulfatase</fullName>
    </submittedName>
    <submittedName>
        <fullName evidence="10">Sulfatase-like hydrolase/transferase</fullName>
    </submittedName>
</protein>
<evidence type="ECO:0000313" key="13">
    <source>
        <dbReference type="Proteomes" id="UP001527202"/>
    </source>
</evidence>
<dbReference type="EMBL" id="JAMDMJ010000040">
    <property type="protein sequence ID" value="MCY9599176.1"/>
    <property type="molecule type" value="Genomic_DNA"/>
</dbReference>
<dbReference type="InterPro" id="IPR050448">
    <property type="entry name" value="OpgB/LTA_synthase_biosynth"/>
</dbReference>
<feature type="transmembrane region" description="Helical" evidence="7">
    <location>
        <begin position="123"/>
        <end position="141"/>
    </location>
</feature>
<feature type="transmembrane region" description="Helical" evidence="7">
    <location>
        <begin position="12"/>
        <end position="28"/>
    </location>
</feature>
<dbReference type="GO" id="GO:0003677">
    <property type="term" value="F:DNA binding"/>
    <property type="evidence" value="ECO:0007669"/>
    <property type="project" value="InterPro"/>
</dbReference>
<name>A0A410WUR0_9BACL</name>
<dbReference type="InterPro" id="IPR000917">
    <property type="entry name" value="Sulfatase_N"/>
</dbReference>
<dbReference type="OrthoDB" id="243547at2"/>
<dbReference type="GO" id="GO:0005886">
    <property type="term" value="C:plasma membrane"/>
    <property type="evidence" value="ECO:0007669"/>
    <property type="project" value="UniProtKB-SubCell"/>
</dbReference>
<dbReference type="Gene3D" id="2.60.40.10">
    <property type="entry name" value="Immunoglobulins"/>
    <property type="match status" value="1"/>
</dbReference>
<dbReference type="Gene3D" id="3.40.720.10">
    <property type="entry name" value="Alkaline Phosphatase, subunit A"/>
    <property type="match status" value="1"/>
</dbReference>
<feature type="transmembrane region" description="Helical" evidence="7">
    <location>
        <begin position="153"/>
        <end position="169"/>
    </location>
</feature>
<dbReference type="PANTHER" id="PTHR47371">
    <property type="entry name" value="LIPOTEICHOIC ACID SYNTHASE"/>
    <property type="match status" value="1"/>
</dbReference>
<organism evidence="11 12">
    <name type="scientific">Paenibacillus chitinolyticus</name>
    <dbReference type="NCBI Taxonomy" id="79263"/>
    <lineage>
        <taxon>Bacteria</taxon>
        <taxon>Bacillati</taxon>
        <taxon>Bacillota</taxon>
        <taxon>Bacilli</taxon>
        <taxon>Bacillales</taxon>
        <taxon>Paenibacillaceae</taxon>
        <taxon>Paenibacillus</taxon>
    </lineage>
</organism>
<keyword evidence="5 7" id="KW-1133">Transmembrane helix</keyword>
<evidence type="ECO:0000256" key="2">
    <source>
        <dbReference type="ARBA" id="ARBA00004936"/>
    </source>
</evidence>
<dbReference type="RefSeq" id="WP_042228704.1">
    <property type="nucleotide sequence ID" value="NZ_CP026520.1"/>
</dbReference>
<keyword evidence="4 7" id="KW-0812">Transmembrane</keyword>
<dbReference type="Pfam" id="PF20144">
    <property type="entry name" value="TIG_SUH"/>
    <property type="match status" value="1"/>
</dbReference>
<proteinExistence type="predicted"/>
<accession>A0A410WUR0</accession>
<evidence type="ECO:0000256" key="5">
    <source>
        <dbReference type="ARBA" id="ARBA00022989"/>
    </source>
</evidence>
<evidence type="ECO:0000259" key="8">
    <source>
        <dbReference type="Pfam" id="PF00884"/>
    </source>
</evidence>
<comment type="pathway">
    <text evidence="2">Cell wall biogenesis; lipoteichoic acid biosynthesis.</text>
</comment>
<evidence type="ECO:0000259" key="9">
    <source>
        <dbReference type="Pfam" id="PF20144"/>
    </source>
</evidence>
<dbReference type="Pfam" id="PF00884">
    <property type="entry name" value="Sulfatase"/>
    <property type="match status" value="1"/>
</dbReference>